<dbReference type="GeneID" id="100838614"/>
<reference evidence="2" key="2">
    <citation type="submission" date="2017-06" db="EMBL/GenBank/DDBJ databases">
        <title>WGS assembly of Brachypodium distachyon.</title>
        <authorList>
            <consortium name="The International Brachypodium Initiative"/>
            <person name="Lucas S."/>
            <person name="Harmon-Smith M."/>
            <person name="Lail K."/>
            <person name="Tice H."/>
            <person name="Grimwood J."/>
            <person name="Bruce D."/>
            <person name="Barry K."/>
            <person name="Shu S."/>
            <person name="Lindquist E."/>
            <person name="Wang M."/>
            <person name="Pitluck S."/>
            <person name="Vogel J.P."/>
            <person name="Garvin D.F."/>
            <person name="Mockler T.C."/>
            <person name="Schmutz J."/>
            <person name="Rokhsar D."/>
            <person name="Bevan M.W."/>
        </authorList>
    </citation>
    <scope>NUCLEOTIDE SEQUENCE</scope>
    <source>
        <strain evidence="2">Bd21</strain>
    </source>
</reference>
<dbReference type="Proteomes" id="UP000008810">
    <property type="component" value="Chromosome 3"/>
</dbReference>
<feature type="compositionally biased region" description="Basic and acidic residues" evidence="1">
    <location>
        <begin position="76"/>
        <end position="109"/>
    </location>
</feature>
<feature type="compositionally biased region" description="Polar residues" evidence="1">
    <location>
        <begin position="184"/>
        <end position="193"/>
    </location>
</feature>
<feature type="compositionally biased region" description="Basic residues" evidence="1">
    <location>
        <begin position="54"/>
        <end position="75"/>
    </location>
</feature>
<evidence type="ECO:0000313" key="2">
    <source>
        <dbReference type="EMBL" id="KQJ99079.1"/>
    </source>
</evidence>
<dbReference type="Gramene" id="KQJ99079">
    <property type="protein sequence ID" value="KQJ99079"/>
    <property type="gene ID" value="BRADI_3g40920v3"/>
</dbReference>
<dbReference type="OMA" id="RMNKLPR"/>
<proteinExistence type="predicted"/>
<dbReference type="AlphaFoldDB" id="I1I8T5"/>
<organism evidence="3">
    <name type="scientific">Brachypodium distachyon</name>
    <name type="common">Purple false brome</name>
    <name type="synonym">Trachynia distachya</name>
    <dbReference type="NCBI Taxonomy" id="15368"/>
    <lineage>
        <taxon>Eukaryota</taxon>
        <taxon>Viridiplantae</taxon>
        <taxon>Streptophyta</taxon>
        <taxon>Embryophyta</taxon>
        <taxon>Tracheophyta</taxon>
        <taxon>Spermatophyta</taxon>
        <taxon>Magnoliopsida</taxon>
        <taxon>Liliopsida</taxon>
        <taxon>Poales</taxon>
        <taxon>Poaceae</taxon>
        <taxon>BOP clade</taxon>
        <taxon>Pooideae</taxon>
        <taxon>Stipodae</taxon>
        <taxon>Brachypodieae</taxon>
        <taxon>Brachypodium</taxon>
    </lineage>
</organism>
<dbReference type="STRING" id="15368.I1I8T5"/>
<dbReference type="OrthoDB" id="1913135at2759"/>
<gene>
    <name evidence="3" type="primary">LOC100838614</name>
    <name evidence="2" type="ORF">BRADI_3g40920v3</name>
</gene>
<dbReference type="PANTHER" id="PTHR34660">
    <property type="entry name" value="MYB-LIKE PROTEIN X"/>
    <property type="match status" value="1"/>
</dbReference>
<keyword evidence="4" id="KW-1185">Reference proteome</keyword>
<dbReference type="RefSeq" id="XP_003574805.1">
    <property type="nucleotide sequence ID" value="XM_003574757.4"/>
</dbReference>
<dbReference type="EMBL" id="CM000882">
    <property type="protein sequence ID" value="KQJ99079.1"/>
    <property type="molecule type" value="Genomic_DNA"/>
</dbReference>
<sequence length="555" mass="62316">MSRCFPFPPPGYEAKSRSEHKDLLSEEKRKAKKQKKGKKDGRERERKEKDRGHRKDKHSKKHKREKRQDRRKKKERDKEKRETLERVTRENDDLGKIRPQEMVHNETVKDSAPTNELASQIISQGSHAKHTGSDTSKLLPGNIECIGVEGSKEKERISHSRRGEKLGQIAQSDHAGEKGKGKTRVQNGTSLQVASAEKHSTTTRMHGGNRAGLQQESSKGVVATTAVTHQNGRLTPSPTAWQRTKQVDQHPDGSSHSTYRNIDSMSTKWMMEKKNGSANNLHTMAMQLVQGKNGASQGNARIKEVKANHRVGVKDGNRGQGVNHKGVKDRDRDHSVKKRKAKDGNEGKYMKRRGVVNEQKQRELDGHQASMNYVHDLMDSALLNGNKFTSDDVKKRKDLKANSSLHEHSMRLTKVQRTSAANHPQGTAPYSSTLPLSKNSCKANMLQDSKECYNIGITGSHYQEEHKASVSSSSYDSIEVSLAPPHPDTKYLSQVYSVPAVDDRSEHIDQDWLFSGDRVHRKPTMFEATESPQVWAEAQPIDSADVVALPYVVPL</sequence>
<protein>
    <submittedName>
        <fullName evidence="2 3">Uncharacterized protein</fullName>
    </submittedName>
</protein>
<evidence type="ECO:0000256" key="1">
    <source>
        <dbReference type="SAM" id="MobiDB-lite"/>
    </source>
</evidence>
<name>I1I8T5_BRADI</name>
<feature type="compositionally biased region" description="Pro residues" evidence="1">
    <location>
        <begin position="1"/>
        <end position="11"/>
    </location>
</feature>
<dbReference type="EnsemblPlants" id="KQJ99079">
    <property type="protein sequence ID" value="KQJ99079"/>
    <property type="gene ID" value="BRADI_3g40920v3"/>
</dbReference>
<accession>I1I8T5</accession>
<dbReference type="ExpressionAtlas" id="I1I8T5">
    <property type="expression patterns" value="baseline and differential"/>
</dbReference>
<feature type="compositionally biased region" description="Basic and acidic residues" evidence="1">
    <location>
        <begin position="150"/>
        <end position="165"/>
    </location>
</feature>
<evidence type="ECO:0000313" key="4">
    <source>
        <dbReference type="Proteomes" id="UP000008810"/>
    </source>
</evidence>
<dbReference type="HOGENOM" id="CLU_019958_0_0_1"/>
<feature type="region of interest" description="Disordered" evidence="1">
    <location>
        <begin position="1"/>
        <end position="218"/>
    </location>
</feature>
<feature type="compositionally biased region" description="Basic residues" evidence="1">
    <location>
        <begin position="30"/>
        <end position="39"/>
    </location>
</feature>
<reference evidence="3" key="3">
    <citation type="submission" date="2018-08" db="UniProtKB">
        <authorList>
            <consortium name="EnsemblPlants"/>
        </authorList>
    </citation>
    <scope>IDENTIFICATION</scope>
    <source>
        <strain evidence="3">cv. Bd21</strain>
    </source>
</reference>
<feature type="compositionally biased region" description="Polar residues" evidence="1">
    <location>
        <begin position="112"/>
        <end position="126"/>
    </location>
</feature>
<feature type="compositionally biased region" description="Basic and acidic residues" evidence="1">
    <location>
        <begin position="40"/>
        <end position="53"/>
    </location>
</feature>
<dbReference type="PANTHER" id="PTHR34660:SF20">
    <property type="match status" value="1"/>
</dbReference>
<evidence type="ECO:0000313" key="3">
    <source>
        <dbReference type="EnsemblPlants" id="KQJ99079"/>
    </source>
</evidence>
<feature type="compositionally biased region" description="Basic and acidic residues" evidence="1">
    <location>
        <begin position="14"/>
        <end position="29"/>
    </location>
</feature>
<feature type="region of interest" description="Disordered" evidence="1">
    <location>
        <begin position="313"/>
        <end position="348"/>
    </location>
</feature>
<reference evidence="2 3" key="1">
    <citation type="journal article" date="2010" name="Nature">
        <title>Genome sequencing and analysis of the model grass Brachypodium distachyon.</title>
        <authorList>
            <consortium name="International Brachypodium Initiative"/>
        </authorList>
    </citation>
    <scope>NUCLEOTIDE SEQUENCE [LARGE SCALE GENOMIC DNA]</scope>
    <source>
        <strain evidence="2">Bd21</strain>
        <strain evidence="3">cv. Bd21</strain>
    </source>
</reference>
<dbReference type="eggNOG" id="ENOG502QS3H">
    <property type="taxonomic scope" value="Eukaryota"/>
</dbReference>
<dbReference type="KEGG" id="bdi:100838614"/>